<gene>
    <name evidence="8" type="ORF">J0H45_01625</name>
</gene>
<evidence type="ECO:0000256" key="4">
    <source>
        <dbReference type="ARBA" id="ARBA00023004"/>
    </source>
</evidence>
<comment type="similarity">
    <text evidence="5">Belongs to the 2-oxoadipate dioxygenase/decarboxylase family.</text>
</comment>
<dbReference type="EC" id="1.13.11.93" evidence="6"/>
<dbReference type="AlphaFoldDB" id="A0A9D8KUI1"/>
<organism evidence="8 9">
    <name type="scientific">Stenotrophomonas nitritireducens</name>
    <dbReference type="NCBI Taxonomy" id="83617"/>
    <lineage>
        <taxon>Bacteria</taxon>
        <taxon>Pseudomonadati</taxon>
        <taxon>Pseudomonadota</taxon>
        <taxon>Gammaproteobacteria</taxon>
        <taxon>Lysobacterales</taxon>
        <taxon>Lysobacteraceae</taxon>
        <taxon>Stenotrophomonas</taxon>
    </lineage>
</organism>
<dbReference type="Proteomes" id="UP000664815">
    <property type="component" value="Unassembled WGS sequence"/>
</dbReference>
<feature type="non-terminal residue" evidence="8">
    <location>
        <position position="90"/>
    </location>
</feature>
<keyword evidence="2" id="KW-0223">Dioxygenase</keyword>
<evidence type="ECO:0000256" key="7">
    <source>
        <dbReference type="ARBA" id="ARBA00035045"/>
    </source>
</evidence>
<dbReference type="InterPro" id="IPR009770">
    <property type="entry name" value="HGLS"/>
</dbReference>
<sequence>MTADRFVSADHIRSLFSQAMSHMYRTEVPLYGTLVELVGEVNTGVLAAQPELAAQMERSGERERLDVERHGAIRVGTAQELSTLRRLFAV</sequence>
<evidence type="ECO:0000313" key="9">
    <source>
        <dbReference type="Proteomes" id="UP000664815"/>
    </source>
</evidence>
<keyword evidence="3" id="KW-0560">Oxidoreductase</keyword>
<evidence type="ECO:0000313" key="8">
    <source>
        <dbReference type="EMBL" id="MBN8798048.1"/>
    </source>
</evidence>
<name>A0A9D8KUI1_9GAMM</name>
<comment type="cofactor">
    <cofactor evidence="1">
        <name>Fe(2+)</name>
        <dbReference type="ChEBI" id="CHEBI:29033"/>
    </cofactor>
</comment>
<keyword evidence="4" id="KW-0408">Iron</keyword>
<evidence type="ECO:0000256" key="1">
    <source>
        <dbReference type="ARBA" id="ARBA00001954"/>
    </source>
</evidence>
<evidence type="ECO:0000256" key="6">
    <source>
        <dbReference type="ARBA" id="ARBA00035023"/>
    </source>
</evidence>
<dbReference type="PANTHER" id="PTHR39479">
    <property type="match status" value="1"/>
</dbReference>
<comment type="caution">
    <text evidence="8">The sequence shown here is derived from an EMBL/GenBank/DDBJ whole genome shotgun (WGS) entry which is preliminary data.</text>
</comment>
<evidence type="ECO:0000256" key="5">
    <source>
        <dbReference type="ARBA" id="ARBA00035013"/>
    </source>
</evidence>
<proteinExistence type="inferred from homology"/>
<evidence type="ECO:0000256" key="2">
    <source>
        <dbReference type="ARBA" id="ARBA00022964"/>
    </source>
</evidence>
<dbReference type="EMBL" id="JAFKMG010000183">
    <property type="protein sequence ID" value="MBN8798048.1"/>
    <property type="molecule type" value="Genomic_DNA"/>
</dbReference>
<dbReference type="PANTHER" id="PTHR39479:SF2">
    <property type="entry name" value="2-OXOADIPATE DIOXYGENASE_DECARBOXYLASE"/>
    <property type="match status" value="1"/>
</dbReference>
<dbReference type="Pfam" id="PF07063">
    <property type="entry name" value="HGLS"/>
    <property type="match status" value="1"/>
</dbReference>
<accession>A0A9D8KUI1</accession>
<dbReference type="Gene3D" id="3.10.180.80">
    <property type="entry name" value="Uncharacterised protein PF07063, DUF1338"/>
    <property type="match status" value="1"/>
</dbReference>
<dbReference type="GO" id="GO:0051213">
    <property type="term" value="F:dioxygenase activity"/>
    <property type="evidence" value="ECO:0007669"/>
    <property type="project" value="UniProtKB-KW"/>
</dbReference>
<reference evidence="8" key="1">
    <citation type="submission" date="2021-02" db="EMBL/GenBank/DDBJ databases">
        <title>Thiocyanate and organic carbon inputs drive convergent selection for specific autotrophic Afipia and Thiobacillus strains within complex microbiomes.</title>
        <authorList>
            <person name="Huddy R.J."/>
            <person name="Sachdeva R."/>
            <person name="Kadzinga F."/>
            <person name="Kantor R.S."/>
            <person name="Harrison S.T.L."/>
            <person name="Banfield J.F."/>
        </authorList>
    </citation>
    <scope>NUCLEOTIDE SEQUENCE</scope>
    <source>
        <strain evidence="8">SCN18_10_11_15_R1_P_69_7</strain>
    </source>
</reference>
<evidence type="ECO:0000256" key="3">
    <source>
        <dbReference type="ARBA" id="ARBA00023002"/>
    </source>
</evidence>
<protein>
    <recommendedName>
        <fullName evidence="6">2-oxoadipate dioxygenase/decarboxylase</fullName>
        <ecNumber evidence="6">1.13.11.93</ecNumber>
    </recommendedName>
    <alternativeName>
        <fullName evidence="7">2-hydroxyglutarate synthase</fullName>
    </alternativeName>
</protein>